<dbReference type="PANTHER" id="PTHR13806:SF31">
    <property type="entry name" value="FLOTILLIN-LIKE PROTEIN 1-RELATED"/>
    <property type="match status" value="1"/>
</dbReference>
<keyword evidence="2 4" id="KW-1003">Cell membrane</keyword>
<dbReference type="AlphaFoldDB" id="A0A9R0K921"/>
<dbReference type="RefSeq" id="XP_021862193.1">
    <property type="nucleotide sequence ID" value="XM_022006501.2"/>
</dbReference>
<organism evidence="6 7">
    <name type="scientific">Spinacia oleracea</name>
    <name type="common">Spinach</name>
    <dbReference type="NCBI Taxonomy" id="3562"/>
    <lineage>
        <taxon>Eukaryota</taxon>
        <taxon>Viridiplantae</taxon>
        <taxon>Streptophyta</taxon>
        <taxon>Embryophyta</taxon>
        <taxon>Tracheophyta</taxon>
        <taxon>Spermatophyta</taxon>
        <taxon>Magnoliopsida</taxon>
        <taxon>eudicotyledons</taxon>
        <taxon>Gunneridae</taxon>
        <taxon>Pentapetalae</taxon>
        <taxon>Caryophyllales</taxon>
        <taxon>Chenopodiaceae</taxon>
        <taxon>Chenopodioideae</taxon>
        <taxon>Anserineae</taxon>
        <taxon>Spinacia</taxon>
    </lineage>
</organism>
<dbReference type="GO" id="GO:0044853">
    <property type="term" value="C:plasma membrane raft"/>
    <property type="evidence" value="ECO:0000318"/>
    <property type="project" value="GO_Central"/>
</dbReference>
<dbReference type="KEGG" id="soe:110801176"/>
<evidence type="ECO:0000256" key="2">
    <source>
        <dbReference type="ARBA" id="ARBA00022475"/>
    </source>
</evidence>
<dbReference type="InterPro" id="IPR001107">
    <property type="entry name" value="Band_7"/>
</dbReference>
<dbReference type="Proteomes" id="UP000813463">
    <property type="component" value="Chromosome 1"/>
</dbReference>
<protein>
    <recommendedName>
        <fullName evidence="4">Flotillin-like</fullName>
    </recommendedName>
</protein>
<accession>A0A9R0K921</accession>
<dbReference type="Gene3D" id="3.30.479.30">
    <property type="entry name" value="Band 7 domain"/>
    <property type="match status" value="1"/>
</dbReference>
<proteinExistence type="inferred from homology"/>
<dbReference type="SUPFAM" id="SSF117892">
    <property type="entry name" value="Band 7/SPFH domain"/>
    <property type="match status" value="1"/>
</dbReference>
<evidence type="ECO:0000313" key="7">
    <source>
        <dbReference type="RefSeq" id="XP_021862193.1"/>
    </source>
</evidence>
<gene>
    <name evidence="7" type="primary">LOC110801176</name>
</gene>
<feature type="domain" description="Band 7" evidence="5">
    <location>
        <begin position="6"/>
        <end position="185"/>
    </location>
</feature>
<dbReference type="CDD" id="cd03399">
    <property type="entry name" value="SPFH_flotillin"/>
    <property type="match status" value="1"/>
</dbReference>
<dbReference type="GeneID" id="110801176"/>
<name>A0A9R0K921_SPIOL</name>
<dbReference type="GO" id="GO:0005901">
    <property type="term" value="C:caveola"/>
    <property type="evidence" value="ECO:0007669"/>
    <property type="project" value="UniProtKB-SubCell"/>
</dbReference>
<evidence type="ECO:0000256" key="3">
    <source>
        <dbReference type="ARBA" id="ARBA00023136"/>
    </source>
</evidence>
<dbReference type="GO" id="GO:0005886">
    <property type="term" value="C:plasma membrane"/>
    <property type="evidence" value="ECO:0000318"/>
    <property type="project" value="GO_Central"/>
</dbReference>
<evidence type="ECO:0000256" key="1">
    <source>
        <dbReference type="ARBA" id="ARBA00007161"/>
    </source>
</evidence>
<sequence length="486" mass="53392">MWYRIASASEYLVITGAGIADIKLAKKAWILPGQSSTKFDITPVNYTFEVQAMSSEKLPFILPAVFTIGPRSDDDDCLIKYAKLIAPHEKHSHQVEELVQGVIEGETRVLAASMTMEEVFSGAKKFKQEVFGKVQLELNQFGLLIYNANIKQLVDIPGHEYFSYLGQKTQMEAANQAKIDVAEARKKGEIGSKLRNGETIQNASKIDAETKIISVQRIGHAKKEEIKVEAEVQIYENERLAEVAEANAELATKKAGWAKDTQVAEVEAEKAVKLREAELQREVERMNALTQTEKLKAEFLSKASVEYETKVQEANWELYQQQKGAEATLYIQEKAAEAEKTLAEAALYSRQQAADADLYAKKREAEGIVALAQAQGTYLSTLLEALGGNYLALRDYMMINNGVFKEIAEINAGAIKGLQPKISVWTNGGSGGGGEGSTAGGSAMAEVANIYRTLPPLFKTVQEQTGMVPPAWLGSLKDTGTERILD</sequence>
<dbReference type="InterPro" id="IPR027705">
    <property type="entry name" value="Flotillin_fam"/>
</dbReference>
<dbReference type="InterPro" id="IPR036013">
    <property type="entry name" value="Band_7/SPFH_dom_sf"/>
</dbReference>
<evidence type="ECO:0000313" key="6">
    <source>
        <dbReference type="Proteomes" id="UP000813463"/>
    </source>
</evidence>
<reference evidence="6" key="1">
    <citation type="journal article" date="2021" name="Nat. Commun.">
        <title>Genomic analyses provide insights into spinach domestication and the genetic basis of agronomic traits.</title>
        <authorList>
            <person name="Cai X."/>
            <person name="Sun X."/>
            <person name="Xu C."/>
            <person name="Sun H."/>
            <person name="Wang X."/>
            <person name="Ge C."/>
            <person name="Zhang Z."/>
            <person name="Wang Q."/>
            <person name="Fei Z."/>
            <person name="Jiao C."/>
            <person name="Wang Q."/>
        </authorList>
    </citation>
    <scope>NUCLEOTIDE SEQUENCE [LARGE SCALE GENOMIC DNA]</scope>
    <source>
        <strain evidence="6">cv. Varoflay</strain>
    </source>
</reference>
<keyword evidence="6" id="KW-1185">Reference proteome</keyword>
<comment type="similarity">
    <text evidence="1 4">Belongs to the band 7/mec-2 family. Flotillin subfamily.</text>
</comment>
<reference evidence="7" key="2">
    <citation type="submission" date="2025-08" db="UniProtKB">
        <authorList>
            <consortium name="RefSeq"/>
        </authorList>
    </citation>
    <scope>IDENTIFICATION</scope>
    <source>
        <tissue evidence="7">Leaf</tissue>
    </source>
</reference>
<dbReference type="OrthoDB" id="6080404at2759"/>
<dbReference type="PANTHER" id="PTHR13806">
    <property type="entry name" value="FLOTILLIN-RELATED"/>
    <property type="match status" value="1"/>
</dbReference>
<comment type="subcellular location">
    <subcellularLocation>
        <location evidence="4">Cell membrane</location>
        <topology evidence="4">Lipid-anchor</topology>
    </subcellularLocation>
    <subcellularLocation>
        <location evidence="4">Membrane</location>
        <location evidence="4">Caveola</location>
    </subcellularLocation>
</comment>
<evidence type="ECO:0000256" key="4">
    <source>
        <dbReference type="RuleBase" id="RU366054"/>
    </source>
</evidence>
<evidence type="ECO:0000259" key="5">
    <source>
        <dbReference type="Pfam" id="PF01145"/>
    </source>
</evidence>
<dbReference type="Pfam" id="PF01145">
    <property type="entry name" value="Band_7"/>
    <property type="match status" value="1"/>
</dbReference>
<keyword evidence="3 4" id="KW-0472">Membrane</keyword>